<keyword evidence="4" id="KW-1185">Reference proteome</keyword>
<evidence type="ECO:0000256" key="2">
    <source>
        <dbReference type="SAM" id="SignalP"/>
    </source>
</evidence>
<gene>
    <name evidence="3" type="ORF">JCGZ_12369</name>
</gene>
<dbReference type="EMBL" id="KK914593">
    <property type="protein sequence ID" value="KDP31908.1"/>
    <property type="molecule type" value="Genomic_DNA"/>
</dbReference>
<feature type="signal peptide" evidence="2">
    <location>
        <begin position="1"/>
        <end position="27"/>
    </location>
</feature>
<reference evidence="3 4" key="1">
    <citation type="journal article" date="2014" name="PLoS ONE">
        <title>Global Analysis of Gene Expression Profiles in Physic Nut (Jatropha curcas L.) Seedlings Exposed to Salt Stress.</title>
        <authorList>
            <person name="Zhang L."/>
            <person name="Zhang C."/>
            <person name="Wu P."/>
            <person name="Chen Y."/>
            <person name="Li M."/>
            <person name="Jiang H."/>
            <person name="Wu G."/>
        </authorList>
    </citation>
    <scope>NUCLEOTIDE SEQUENCE [LARGE SCALE GENOMIC DNA]</scope>
    <source>
        <strain evidence="4">cv. GZQX0401</strain>
        <tissue evidence="3">Young leaves</tissue>
    </source>
</reference>
<evidence type="ECO:0000313" key="3">
    <source>
        <dbReference type="EMBL" id="KDP31908.1"/>
    </source>
</evidence>
<dbReference type="AlphaFoldDB" id="A0A067KA88"/>
<name>A0A067KA88_JATCU</name>
<feature type="compositionally biased region" description="Basic and acidic residues" evidence="1">
    <location>
        <begin position="58"/>
        <end position="73"/>
    </location>
</feature>
<organism evidence="3 4">
    <name type="scientific">Jatropha curcas</name>
    <name type="common">Barbados nut</name>
    <dbReference type="NCBI Taxonomy" id="180498"/>
    <lineage>
        <taxon>Eukaryota</taxon>
        <taxon>Viridiplantae</taxon>
        <taxon>Streptophyta</taxon>
        <taxon>Embryophyta</taxon>
        <taxon>Tracheophyta</taxon>
        <taxon>Spermatophyta</taxon>
        <taxon>Magnoliopsida</taxon>
        <taxon>eudicotyledons</taxon>
        <taxon>Gunneridae</taxon>
        <taxon>Pentapetalae</taxon>
        <taxon>rosids</taxon>
        <taxon>fabids</taxon>
        <taxon>Malpighiales</taxon>
        <taxon>Euphorbiaceae</taxon>
        <taxon>Crotonoideae</taxon>
        <taxon>Jatropheae</taxon>
        <taxon>Jatropha</taxon>
    </lineage>
</organism>
<proteinExistence type="predicted"/>
<dbReference type="Proteomes" id="UP000027138">
    <property type="component" value="Unassembled WGS sequence"/>
</dbReference>
<protein>
    <submittedName>
        <fullName evidence="3">Uncharacterized protein</fullName>
    </submittedName>
</protein>
<feature type="region of interest" description="Disordered" evidence="1">
    <location>
        <begin position="52"/>
        <end position="87"/>
    </location>
</feature>
<keyword evidence="2" id="KW-0732">Signal</keyword>
<evidence type="ECO:0000256" key="1">
    <source>
        <dbReference type="SAM" id="MobiDB-lite"/>
    </source>
</evidence>
<feature type="chain" id="PRO_5001643547" evidence="2">
    <location>
        <begin position="28"/>
        <end position="87"/>
    </location>
</feature>
<evidence type="ECO:0000313" key="4">
    <source>
        <dbReference type="Proteomes" id="UP000027138"/>
    </source>
</evidence>
<accession>A0A067KA88</accession>
<sequence length="87" mass="9294">MAELQILCKCVLLLSIIICHTLAPLEGRQIASRDDYANYDNPPVMKEVGIMPTSTKSSVHEDSGAEAAYDKDGLQPPRTGGSPGIGH</sequence>